<name>A0AAV5ALJ1_9AGAM</name>
<accession>A0AAV5ALJ1</accession>
<dbReference type="InterPro" id="IPR036653">
    <property type="entry name" value="CinA-like_C"/>
</dbReference>
<feature type="domain" description="CinA C-terminal" evidence="1">
    <location>
        <begin position="14"/>
        <end position="163"/>
    </location>
</feature>
<organism evidence="2 3">
    <name type="scientific">Clathrus columnatus</name>
    <dbReference type="NCBI Taxonomy" id="1419009"/>
    <lineage>
        <taxon>Eukaryota</taxon>
        <taxon>Fungi</taxon>
        <taxon>Dikarya</taxon>
        <taxon>Basidiomycota</taxon>
        <taxon>Agaricomycotina</taxon>
        <taxon>Agaricomycetes</taxon>
        <taxon>Phallomycetidae</taxon>
        <taxon>Phallales</taxon>
        <taxon>Clathraceae</taxon>
        <taxon>Clathrus</taxon>
    </lineage>
</organism>
<dbReference type="InterPro" id="IPR008136">
    <property type="entry name" value="CinA_C"/>
</dbReference>
<proteinExistence type="predicted"/>
<evidence type="ECO:0000259" key="1">
    <source>
        <dbReference type="Pfam" id="PF02464"/>
    </source>
</evidence>
<dbReference type="AlphaFoldDB" id="A0AAV5ALJ1"/>
<gene>
    <name evidence="2" type="ORF">Clacol_008898</name>
</gene>
<keyword evidence="3" id="KW-1185">Reference proteome</keyword>
<protein>
    <recommendedName>
        <fullName evidence="1">CinA C-terminal domain-containing protein</fullName>
    </recommendedName>
</protein>
<evidence type="ECO:0000313" key="3">
    <source>
        <dbReference type="Proteomes" id="UP001050691"/>
    </source>
</evidence>
<dbReference type="Gene3D" id="3.90.950.20">
    <property type="entry name" value="CinA-like"/>
    <property type="match status" value="1"/>
</dbReference>
<evidence type="ECO:0000313" key="2">
    <source>
        <dbReference type="EMBL" id="GJJ14632.1"/>
    </source>
</evidence>
<comment type="caution">
    <text evidence="2">The sequence shown here is derived from an EMBL/GenBank/DDBJ whole genome shotgun (WGS) entry which is preliminary data.</text>
</comment>
<dbReference type="EMBL" id="BPWL01000010">
    <property type="protein sequence ID" value="GJJ14632.1"/>
    <property type="molecule type" value="Genomic_DNA"/>
</dbReference>
<sequence length="170" mass="18137">MSTFPPQPIRPILSSIAAILRERNQTVSVIETATGGLISACLLATPGASAYYRGGLTLYSLESRITFAGWTQEDINTYKGPTPQVVSKLAKRIQSQFSTTYTICESGTAGPTTRNFTSPGYVALAIASDSGEVTTREVSTGSSDRESNMVAFTEAALNLFLDVLNKSVQV</sequence>
<reference evidence="2" key="1">
    <citation type="submission" date="2021-10" db="EMBL/GenBank/DDBJ databases">
        <title>De novo Genome Assembly of Clathrus columnatus (Basidiomycota, Fungi) Using Illumina and Nanopore Sequence Data.</title>
        <authorList>
            <person name="Ogiso-Tanaka E."/>
            <person name="Itagaki H."/>
            <person name="Hosoya T."/>
            <person name="Hosaka K."/>
        </authorList>
    </citation>
    <scope>NUCLEOTIDE SEQUENCE</scope>
    <source>
        <strain evidence="2">MO-923</strain>
    </source>
</reference>
<dbReference type="Pfam" id="PF02464">
    <property type="entry name" value="CinA"/>
    <property type="match status" value="1"/>
</dbReference>
<dbReference type="SUPFAM" id="SSF142433">
    <property type="entry name" value="CinA-like"/>
    <property type="match status" value="1"/>
</dbReference>
<dbReference type="Proteomes" id="UP001050691">
    <property type="component" value="Unassembled WGS sequence"/>
</dbReference>